<protein>
    <submittedName>
        <fullName evidence="2">Acetyltransferase (GNAT) family</fullName>
    </submittedName>
</protein>
<evidence type="ECO:0000313" key="2">
    <source>
        <dbReference type="EMBL" id="URE08228.1"/>
    </source>
</evidence>
<evidence type="ECO:0000256" key="1">
    <source>
        <dbReference type="SAM" id="MobiDB-lite"/>
    </source>
</evidence>
<dbReference type="OrthoDB" id="10543473at2759"/>
<dbReference type="PANTHER" id="PTHR47370">
    <property type="entry name" value="ACYL-COA N-ACYLTRANSFERASES (NAT) SUPERFAMILY PROTEIN"/>
    <property type="match status" value="1"/>
</dbReference>
<feature type="region of interest" description="Disordered" evidence="1">
    <location>
        <begin position="68"/>
        <end position="90"/>
    </location>
</feature>
<sequence>MEEWSKEKGAGYAYMATEKDNEFRTPAILVHPVLAHRLPLPPRVAILRLTPADAEALYRRRSAATEFFHRRSRDPSTRERARVGPVPQIP</sequence>
<gene>
    <name evidence="2" type="ORF">MUK42_34557</name>
</gene>
<name>A0A9E7K6D8_9LILI</name>
<dbReference type="InterPro" id="IPR052810">
    <property type="entry name" value="Plant_NAT"/>
</dbReference>
<evidence type="ECO:0000313" key="3">
    <source>
        <dbReference type="Proteomes" id="UP001055439"/>
    </source>
</evidence>
<keyword evidence="3" id="KW-1185">Reference proteome</keyword>
<accession>A0A9E7K6D8</accession>
<dbReference type="PANTHER" id="PTHR47370:SF10">
    <property type="entry name" value="N-ACETYLTRANSFERASE HLS1-RELATED"/>
    <property type="match status" value="1"/>
</dbReference>
<dbReference type="AlphaFoldDB" id="A0A9E7K6D8"/>
<dbReference type="EMBL" id="CP097508">
    <property type="protein sequence ID" value="URE08228.1"/>
    <property type="molecule type" value="Genomic_DNA"/>
</dbReference>
<dbReference type="Proteomes" id="UP001055439">
    <property type="component" value="Chromosome 6"/>
</dbReference>
<organism evidence="2 3">
    <name type="scientific">Musa troglodytarum</name>
    <name type="common">fe'i banana</name>
    <dbReference type="NCBI Taxonomy" id="320322"/>
    <lineage>
        <taxon>Eukaryota</taxon>
        <taxon>Viridiplantae</taxon>
        <taxon>Streptophyta</taxon>
        <taxon>Embryophyta</taxon>
        <taxon>Tracheophyta</taxon>
        <taxon>Spermatophyta</taxon>
        <taxon>Magnoliopsida</taxon>
        <taxon>Liliopsida</taxon>
        <taxon>Zingiberales</taxon>
        <taxon>Musaceae</taxon>
        <taxon>Musa</taxon>
    </lineage>
</organism>
<proteinExistence type="predicted"/>
<feature type="compositionally biased region" description="Basic and acidic residues" evidence="1">
    <location>
        <begin position="68"/>
        <end position="82"/>
    </location>
</feature>
<reference evidence="2" key="1">
    <citation type="submission" date="2022-05" db="EMBL/GenBank/DDBJ databases">
        <title>The Musa troglodytarum L. genome provides insights into the mechanism of non-climacteric behaviour and enrichment of carotenoids.</title>
        <authorList>
            <person name="Wang J."/>
        </authorList>
    </citation>
    <scope>NUCLEOTIDE SEQUENCE</scope>
    <source>
        <tissue evidence="2">Leaf</tissue>
    </source>
</reference>